<sequence length="132" mass="15497">MALRVLTVVPAVLLSHILRHSGRKTHTHSLIVKLRMRENMRSLEHLRKGQKDKRTWSLRHVNIIAQAGEKATKTIKIERKKKRRAERVKIVHAGKKMLHVIRNMEWILCRETLRKQKGKYACVRGEKKASDL</sequence>
<gene>
    <name evidence="1" type="ORF">F5148DRAFT_1206073</name>
</gene>
<evidence type="ECO:0000313" key="1">
    <source>
        <dbReference type="EMBL" id="KAI9507297.1"/>
    </source>
</evidence>
<dbReference type="EMBL" id="JAGFNK010000131">
    <property type="protein sequence ID" value="KAI9507297.1"/>
    <property type="molecule type" value="Genomic_DNA"/>
</dbReference>
<name>A0ACC0U871_9AGAM</name>
<protein>
    <submittedName>
        <fullName evidence="1">Uncharacterized protein</fullName>
    </submittedName>
</protein>
<evidence type="ECO:0000313" key="2">
    <source>
        <dbReference type="Proteomes" id="UP001207468"/>
    </source>
</evidence>
<keyword evidence="2" id="KW-1185">Reference proteome</keyword>
<organism evidence="1 2">
    <name type="scientific">Russula earlei</name>
    <dbReference type="NCBI Taxonomy" id="71964"/>
    <lineage>
        <taxon>Eukaryota</taxon>
        <taxon>Fungi</taxon>
        <taxon>Dikarya</taxon>
        <taxon>Basidiomycota</taxon>
        <taxon>Agaricomycotina</taxon>
        <taxon>Agaricomycetes</taxon>
        <taxon>Russulales</taxon>
        <taxon>Russulaceae</taxon>
        <taxon>Russula</taxon>
    </lineage>
</organism>
<dbReference type="Proteomes" id="UP001207468">
    <property type="component" value="Unassembled WGS sequence"/>
</dbReference>
<proteinExistence type="predicted"/>
<comment type="caution">
    <text evidence="1">The sequence shown here is derived from an EMBL/GenBank/DDBJ whole genome shotgun (WGS) entry which is preliminary data.</text>
</comment>
<reference evidence="1" key="1">
    <citation type="submission" date="2021-03" db="EMBL/GenBank/DDBJ databases">
        <title>Evolutionary priming and transition to the ectomycorrhizal habit in an iconic lineage of mushroom-forming fungi: is preadaptation a requirement?</title>
        <authorList>
            <consortium name="DOE Joint Genome Institute"/>
            <person name="Looney B.P."/>
            <person name="Miyauchi S."/>
            <person name="Morin E."/>
            <person name="Drula E."/>
            <person name="Courty P.E."/>
            <person name="Chicoki N."/>
            <person name="Fauchery L."/>
            <person name="Kohler A."/>
            <person name="Kuo A."/>
            <person name="LaButti K."/>
            <person name="Pangilinan J."/>
            <person name="Lipzen A."/>
            <person name="Riley R."/>
            <person name="Andreopoulos W."/>
            <person name="He G."/>
            <person name="Johnson J."/>
            <person name="Barry K.W."/>
            <person name="Grigoriev I.V."/>
            <person name="Nagy L."/>
            <person name="Hibbett D."/>
            <person name="Henrissat B."/>
            <person name="Matheny P.B."/>
            <person name="Labbe J."/>
            <person name="Martin A.F."/>
        </authorList>
    </citation>
    <scope>NUCLEOTIDE SEQUENCE</scope>
    <source>
        <strain evidence="1">BPL698</strain>
    </source>
</reference>
<accession>A0ACC0U871</accession>